<gene>
    <name evidence="2" type="ORF">Hamer_G004980</name>
</gene>
<proteinExistence type="predicted"/>
<dbReference type="Proteomes" id="UP000747542">
    <property type="component" value="Unassembled WGS sequence"/>
</dbReference>
<feature type="chain" id="PRO_5035209234" evidence="1">
    <location>
        <begin position="24"/>
        <end position="229"/>
    </location>
</feature>
<dbReference type="AlphaFoldDB" id="A0A8J5JV29"/>
<sequence length="229" mass="24540">MRVGGVTLVWVAWSCVGVMLSEGGGVARTLTEAGERLLALKGGDGPLTNKVLELRTPADKLTAIRQRLVHGIIKEAKQLPSNNQSIMSIAFLAFGVILFDVLADAMFGGTSNILAALGANGGAQARVAVLPGFGLFGDNLNNLAEVVLNMITIYLYRDESPDCGERLLCESNQQAVSRGFFDSLVTYISGFAVSFFLHEAPLSRNLEAMRSGRKGQNCIEIYPQCSITL</sequence>
<evidence type="ECO:0000313" key="2">
    <source>
        <dbReference type="EMBL" id="KAG7164595.1"/>
    </source>
</evidence>
<name>A0A8J5JV29_HOMAM</name>
<feature type="signal peptide" evidence="1">
    <location>
        <begin position="1"/>
        <end position="23"/>
    </location>
</feature>
<keyword evidence="3" id="KW-1185">Reference proteome</keyword>
<protein>
    <submittedName>
        <fullName evidence="2">Putative DM4/DM12 family-like protein 8</fullName>
    </submittedName>
</protein>
<reference evidence="2" key="1">
    <citation type="journal article" date="2021" name="Sci. Adv.">
        <title>The American lobster genome reveals insights on longevity, neural, and immune adaptations.</title>
        <authorList>
            <person name="Polinski J.M."/>
            <person name="Zimin A.V."/>
            <person name="Clark K.F."/>
            <person name="Kohn A.B."/>
            <person name="Sadowski N."/>
            <person name="Timp W."/>
            <person name="Ptitsyn A."/>
            <person name="Khanna P."/>
            <person name="Romanova D.Y."/>
            <person name="Williams P."/>
            <person name="Greenwood S.J."/>
            <person name="Moroz L.L."/>
            <person name="Walt D.R."/>
            <person name="Bodnar A.G."/>
        </authorList>
    </citation>
    <scope>NUCLEOTIDE SEQUENCE</scope>
    <source>
        <strain evidence="2">GMGI-L3</strain>
    </source>
</reference>
<keyword evidence="1" id="KW-0732">Signal</keyword>
<dbReference type="EMBL" id="JAHLQT010024959">
    <property type="protein sequence ID" value="KAG7164595.1"/>
    <property type="molecule type" value="Genomic_DNA"/>
</dbReference>
<dbReference type="Pfam" id="PF07841">
    <property type="entry name" value="DM4_12"/>
    <property type="match status" value="1"/>
</dbReference>
<accession>A0A8J5JV29</accession>
<dbReference type="InterPro" id="IPR006631">
    <property type="entry name" value="DM4_12"/>
</dbReference>
<comment type="caution">
    <text evidence="2">The sequence shown here is derived from an EMBL/GenBank/DDBJ whole genome shotgun (WGS) entry which is preliminary data.</text>
</comment>
<evidence type="ECO:0000313" key="3">
    <source>
        <dbReference type="Proteomes" id="UP000747542"/>
    </source>
</evidence>
<evidence type="ECO:0000256" key="1">
    <source>
        <dbReference type="SAM" id="SignalP"/>
    </source>
</evidence>
<organism evidence="2 3">
    <name type="scientific">Homarus americanus</name>
    <name type="common">American lobster</name>
    <dbReference type="NCBI Taxonomy" id="6706"/>
    <lineage>
        <taxon>Eukaryota</taxon>
        <taxon>Metazoa</taxon>
        <taxon>Ecdysozoa</taxon>
        <taxon>Arthropoda</taxon>
        <taxon>Crustacea</taxon>
        <taxon>Multicrustacea</taxon>
        <taxon>Malacostraca</taxon>
        <taxon>Eumalacostraca</taxon>
        <taxon>Eucarida</taxon>
        <taxon>Decapoda</taxon>
        <taxon>Pleocyemata</taxon>
        <taxon>Astacidea</taxon>
        <taxon>Nephropoidea</taxon>
        <taxon>Nephropidae</taxon>
        <taxon>Homarus</taxon>
    </lineage>
</organism>